<dbReference type="InterPro" id="IPR023198">
    <property type="entry name" value="PGP-like_dom2"/>
</dbReference>
<dbReference type="GO" id="GO:0005829">
    <property type="term" value="C:cytosol"/>
    <property type="evidence" value="ECO:0007669"/>
    <property type="project" value="TreeGrafter"/>
</dbReference>
<name>A0A6N4TGM6_9FIRM</name>
<reference evidence="2" key="1">
    <citation type="submission" date="2019-05" db="EMBL/GenBank/DDBJ databases">
        <title>Complete genome sequencing of Absiella argi strain JCM 30884.</title>
        <authorList>
            <person name="Sakamoto M."/>
            <person name="Murakami T."/>
            <person name="Mori H."/>
        </authorList>
    </citation>
    <scope>NUCLEOTIDE SEQUENCE [LARGE SCALE GENOMIC DNA]</scope>
    <source>
        <strain evidence="2">JCM 30884</strain>
    </source>
</reference>
<accession>A0A6N4TGM6</accession>
<organism evidence="1 2">
    <name type="scientific">Amedibacterium intestinale</name>
    <dbReference type="NCBI Taxonomy" id="2583452"/>
    <lineage>
        <taxon>Bacteria</taxon>
        <taxon>Bacillati</taxon>
        <taxon>Bacillota</taxon>
        <taxon>Erysipelotrichia</taxon>
        <taxon>Erysipelotrichales</taxon>
        <taxon>Erysipelotrichaceae</taxon>
        <taxon>Amedibacterium</taxon>
    </lineage>
</organism>
<dbReference type="RefSeq" id="WP_163051260.1">
    <property type="nucleotide sequence ID" value="NZ_AP019695.1"/>
</dbReference>
<evidence type="ECO:0000313" key="1">
    <source>
        <dbReference type="EMBL" id="BBK21242.1"/>
    </source>
</evidence>
<dbReference type="KEGG" id="aarg:Aargi30884_01450"/>
<dbReference type="InterPro" id="IPR036412">
    <property type="entry name" value="HAD-like_sf"/>
</dbReference>
<dbReference type="Pfam" id="PF13419">
    <property type="entry name" value="HAD_2"/>
    <property type="match status" value="1"/>
</dbReference>
<keyword evidence="2" id="KW-1185">Reference proteome</keyword>
<dbReference type="GO" id="GO:0006281">
    <property type="term" value="P:DNA repair"/>
    <property type="evidence" value="ECO:0007669"/>
    <property type="project" value="TreeGrafter"/>
</dbReference>
<dbReference type="GO" id="GO:0008967">
    <property type="term" value="F:phosphoglycolate phosphatase activity"/>
    <property type="evidence" value="ECO:0007669"/>
    <property type="project" value="TreeGrafter"/>
</dbReference>
<dbReference type="Gene3D" id="3.40.50.1000">
    <property type="entry name" value="HAD superfamily/HAD-like"/>
    <property type="match status" value="1"/>
</dbReference>
<dbReference type="PANTHER" id="PTHR43434">
    <property type="entry name" value="PHOSPHOGLYCOLATE PHOSPHATASE"/>
    <property type="match status" value="1"/>
</dbReference>
<gene>
    <name evidence="1" type="ORF">Aargi30884_01450</name>
</gene>
<dbReference type="AlphaFoldDB" id="A0A6N4TGM6"/>
<dbReference type="SFLD" id="SFLDG01129">
    <property type="entry name" value="C1.5:_HAD__Beta-PGM__Phosphata"/>
    <property type="match status" value="1"/>
</dbReference>
<dbReference type="InterPro" id="IPR023214">
    <property type="entry name" value="HAD_sf"/>
</dbReference>
<dbReference type="Proteomes" id="UP000464754">
    <property type="component" value="Chromosome"/>
</dbReference>
<dbReference type="EMBL" id="AP019695">
    <property type="protein sequence ID" value="BBK21242.1"/>
    <property type="molecule type" value="Genomic_DNA"/>
</dbReference>
<protein>
    <submittedName>
        <fullName evidence="1">Putative phosphatase</fullName>
    </submittedName>
</protein>
<dbReference type="SFLD" id="SFLDS00003">
    <property type="entry name" value="Haloacid_Dehalogenase"/>
    <property type="match status" value="1"/>
</dbReference>
<evidence type="ECO:0000313" key="2">
    <source>
        <dbReference type="Proteomes" id="UP000464754"/>
    </source>
</evidence>
<dbReference type="Gene3D" id="1.10.150.240">
    <property type="entry name" value="Putative phosphatase, domain 2"/>
    <property type="match status" value="1"/>
</dbReference>
<dbReference type="SUPFAM" id="SSF56784">
    <property type="entry name" value="HAD-like"/>
    <property type="match status" value="1"/>
</dbReference>
<dbReference type="InterPro" id="IPR050155">
    <property type="entry name" value="HAD-like_hydrolase_sf"/>
</dbReference>
<dbReference type="PANTHER" id="PTHR43434:SF1">
    <property type="entry name" value="PHOSPHOGLYCOLATE PHOSPHATASE"/>
    <property type="match status" value="1"/>
</dbReference>
<dbReference type="InterPro" id="IPR041492">
    <property type="entry name" value="HAD_2"/>
</dbReference>
<proteinExistence type="predicted"/>
<sequence length="216" mass="25230">MIKHIIWDWNGTLLDDLDVSMEALNYVLEKENLPLVLDKEEYRKYFQFPVIEYYKKVGFDFNKTPFSVLAKQYMDYYQPNSLSCSLHKNVEETLQKVKSKDVSQYLLSASNLDFLHEQLAEYDIKKYFLNIKGLDNIHAHSKAELAKCFVEESGFNPDEVLFVGDSVHDSEVAKYANCHCVLIANGHEHKSKLLNTDSYVVDNMKQFYDFIVENIK</sequence>